<name>A0A9W5B3Z6_9HYPH</name>
<keyword evidence="2" id="KW-1185">Reference proteome</keyword>
<protein>
    <submittedName>
        <fullName evidence="1">Transposase</fullName>
    </submittedName>
</protein>
<organism evidence="1 2">
    <name type="scientific">Agrobacterium genomosp. 2 str. CFBP 5494</name>
    <dbReference type="NCBI Taxonomy" id="1183436"/>
    <lineage>
        <taxon>Bacteria</taxon>
        <taxon>Pseudomonadati</taxon>
        <taxon>Pseudomonadota</taxon>
        <taxon>Alphaproteobacteria</taxon>
        <taxon>Hyphomicrobiales</taxon>
        <taxon>Rhizobiaceae</taxon>
        <taxon>Rhizobium/Agrobacterium group</taxon>
        <taxon>Agrobacterium</taxon>
        <taxon>Agrobacterium tumefaciens complex</taxon>
    </lineage>
</organism>
<accession>A0A9W5B3Z6</accession>
<dbReference type="AlphaFoldDB" id="A0A9W5B3Z6"/>
<evidence type="ECO:0000313" key="1">
    <source>
        <dbReference type="EMBL" id="CUW96933.1"/>
    </source>
</evidence>
<proteinExistence type="predicted"/>
<evidence type="ECO:0000313" key="2">
    <source>
        <dbReference type="Proteomes" id="UP000191933"/>
    </source>
</evidence>
<comment type="caution">
    <text evidence="1">The sequence shown here is derived from an EMBL/GenBank/DDBJ whole genome shotgun (WGS) entry which is preliminary data.</text>
</comment>
<dbReference type="EMBL" id="FBVY01000031">
    <property type="protein sequence ID" value="CUW96933.1"/>
    <property type="molecule type" value="Genomic_DNA"/>
</dbReference>
<sequence>MPSAMVAFTEEEQMAQVHILAIDLAKRSFQVCGTDRGGACVDAPGLARRFFDGSLRTRNSIGRVSGLLMWPD</sequence>
<dbReference type="Proteomes" id="UP000191933">
    <property type="component" value="Unassembled WGS sequence"/>
</dbReference>
<gene>
    <name evidence="1" type="ORF">AGR2A_Lc20054</name>
</gene>
<reference evidence="1 2" key="1">
    <citation type="submission" date="2016-01" db="EMBL/GenBank/DDBJ databases">
        <authorList>
            <person name="Regsiter A."/>
            <person name="william w."/>
        </authorList>
    </citation>
    <scope>NUCLEOTIDE SEQUENCE [LARGE SCALE GENOMIC DNA]</scope>
    <source>
        <strain evidence="1 2">CFBP 5494</strain>
    </source>
</reference>